<feature type="region of interest" description="Disordered" evidence="1">
    <location>
        <begin position="30"/>
        <end position="133"/>
    </location>
</feature>
<dbReference type="EMBL" id="BMRP01000017">
    <property type="protein sequence ID" value="GGU75892.1"/>
    <property type="molecule type" value="Genomic_DNA"/>
</dbReference>
<feature type="compositionally biased region" description="Pro residues" evidence="1">
    <location>
        <begin position="50"/>
        <end position="59"/>
    </location>
</feature>
<evidence type="ECO:0000256" key="1">
    <source>
        <dbReference type="SAM" id="MobiDB-lite"/>
    </source>
</evidence>
<dbReference type="SUPFAM" id="SSF54518">
    <property type="entry name" value="Tubby C-terminal domain-like"/>
    <property type="match status" value="1"/>
</dbReference>
<feature type="domain" description="DUF2510" evidence="2">
    <location>
        <begin position="8"/>
        <end position="41"/>
    </location>
</feature>
<feature type="compositionally biased region" description="Low complexity" evidence="1">
    <location>
        <begin position="60"/>
        <end position="129"/>
    </location>
</feature>
<dbReference type="PANTHER" id="PTHR23248">
    <property type="entry name" value="PHOSPHOLIPID SCRAMBLASE-RELATED"/>
    <property type="match status" value="1"/>
</dbReference>
<reference evidence="4" key="1">
    <citation type="journal article" date="2019" name="Int. J. Syst. Evol. Microbiol.">
        <title>The Global Catalogue of Microorganisms (GCM) 10K type strain sequencing project: providing services to taxonomists for standard genome sequencing and annotation.</title>
        <authorList>
            <consortium name="The Broad Institute Genomics Platform"/>
            <consortium name="The Broad Institute Genome Sequencing Center for Infectious Disease"/>
            <person name="Wu L."/>
            <person name="Ma J."/>
        </authorList>
    </citation>
    <scope>NUCLEOTIDE SEQUENCE [LARGE SCALE GENOMIC DNA]</scope>
    <source>
        <strain evidence="4">JCM 3399</strain>
    </source>
</reference>
<dbReference type="Pfam" id="PF10708">
    <property type="entry name" value="DUF2510"/>
    <property type="match status" value="1"/>
</dbReference>
<protein>
    <recommendedName>
        <fullName evidence="2">DUF2510 domain-containing protein</fullName>
    </recommendedName>
</protein>
<keyword evidence="4" id="KW-1185">Reference proteome</keyword>
<gene>
    <name evidence="3" type="ORF">GCM10010211_47300</name>
</gene>
<name>A0ABQ2V9Q0_9ACTN</name>
<organism evidence="3 4">
    <name type="scientific">Streptomyces albospinus</name>
    <dbReference type="NCBI Taxonomy" id="285515"/>
    <lineage>
        <taxon>Bacteria</taxon>
        <taxon>Bacillati</taxon>
        <taxon>Actinomycetota</taxon>
        <taxon>Actinomycetes</taxon>
        <taxon>Kitasatosporales</taxon>
        <taxon>Streptomycetaceae</taxon>
        <taxon>Streptomyces</taxon>
    </lineage>
</organism>
<dbReference type="InterPro" id="IPR025659">
    <property type="entry name" value="Tubby-like_C"/>
</dbReference>
<dbReference type="InterPro" id="IPR018929">
    <property type="entry name" value="DUF2510"/>
</dbReference>
<dbReference type="RefSeq" id="WP_189303086.1">
    <property type="nucleotide sequence ID" value="NZ_BMRP01000017.1"/>
</dbReference>
<dbReference type="Proteomes" id="UP000654471">
    <property type="component" value="Unassembled WGS sequence"/>
</dbReference>
<evidence type="ECO:0000313" key="4">
    <source>
        <dbReference type="Proteomes" id="UP000654471"/>
    </source>
</evidence>
<comment type="caution">
    <text evidence="3">The sequence shown here is derived from an EMBL/GenBank/DDBJ whole genome shotgun (WGS) entry which is preliminary data.</text>
</comment>
<accession>A0ABQ2V9Q0</accession>
<dbReference type="InterPro" id="IPR005552">
    <property type="entry name" value="Scramblase"/>
</dbReference>
<evidence type="ECO:0000259" key="2">
    <source>
        <dbReference type="Pfam" id="PF10708"/>
    </source>
</evidence>
<sequence>MTQTAVPPGWYQDPYGAPVVRWWDGYRWTEHTQASPPPAPQAPVYAQPAAPAPAYPQPPAQQQYPPQAPAQQQYPQAPAQQEQYAQAAPAQQQQYPQVPAQQQYPQAAPAQQQQYAQPQYPQPQPAYQQAGGGPEALLSAEIFRVDQDFKWVDISTSYAVCDQQGNQIGSVAETGQNAARKALRFMSSMDRYLSRKFEIRDAAGVPFLVLSRGTKVLKARVAVARPDGSPVGEIVQQEVIGRISFDLVANGHTVGHIRAENWIHFSFTITDHTGTPVARIARTLLDVILEGIGGQDYYYIQVLRPMDEPLRSLALAGALTVDTMLKPDKDGNA</sequence>
<dbReference type="PANTHER" id="PTHR23248:SF9">
    <property type="entry name" value="PHOSPHOLIPID SCRAMBLASE"/>
    <property type="match status" value="1"/>
</dbReference>
<dbReference type="Pfam" id="PF03803">
    <property type="entry name" value="Scramblase"/>
    <property type="match status" value="1"/>
</dbReference>
<evidence type="ECO:0000313" key="3">
    <source>
        <dbReference type="EMBL" id="GGU75892.1"/>
    </source>
</evidence>
<proteinExistence type="predicted"/>